<evidence type="ECO:0008006" key="3">
    <source>
        <dbReference type="Google" id="ProtNLM"/>
    </source>
</evidence>
<sequence>ANVTLGIPRLREIIQTASRSCSTPLMTIPVLGMGSNGKPVGVAQRMAAAQALKRKFRKVTLMDCLSRVAVSESVQLVHGKAVWIYHCRLEFMNLDELCKAVPHVSLERIEAFMVTICRKLKLELARVVKESKDAAKATSVKRRGTVAAAGGAE</sequence>
<evidence type="ECO:0000313" key="2">
    <source>
        <dbReference type="Proteomes" id="UP000626109"/>
    </source>
</evidence>
<evidence type="ECO:0000313" key="1">
    <source>
        <dbReference type="EMBL" id="CAE8662791.1"/>
    </source>
</evidence>
<comment type="caution">
    <text evidence="1">The sequence shown here is derived from an EMBL/GenBank/DDBJ whole genome shotgun (WGS) entry which is preliminary data.</text>
</comment>
<proteinExistence type="predicted"/>
<dbReference type="Proteomes" id="UP000626109">
    <property type="component" value="Unassembled WGS sequence"/>
</dbReference>
<dbReference type="SUPFAM" id="SSF64484">
    <property type="entry name" value="beta and beta-prime subunits of DNA dependent RNA-polymerase"/>
    <property type="match status" value="1"/>
</dbReference>
<gene>
    <name evidence="1" type="ORF">PGLA2088_LOCUS15025</name>
</gene>
<feature type="non-terminal residue" evidence="1">
    <location>
        <position position="1"/>
    </location>
</feature>
<organism evidence="1 2">
    <name type="scientific">Polarella glacialis</name>
    <name type="common">Dinoflagellate</name>
    <dbReference type="NCBI Taxonomy" id="89957"/>
    <lineage>
        <taxon>Eukaryota</taxon>
        <taxon>Sar</taxon>
        <taxon>Alveolata</taxon>
        <taxon>Dinophyceae</taxon>
        <taxon>Suessiales</taxon>
        <taxon>Suessiaceae</taxon>
        <taxon>Polarella</taxon>
    </lineage>
</organism>
<dbReference type="EMBL" id="CAJNNW010018365">
    <property type="protein sequence ID" value="CAE8662791.1"/>
    <property type="molecule type" value="Genomic_DNA"/>
</dbReference>
<accession>A0A813J1N9</accession>
<name>A0A813J1N9_POLGL</name>
<dbReference type="AlphaFoldDB" id="A0A813J1N9"/>
<feature type="non-terminal residue" evidence="1">
    <location>
        <position position="153"/>
    </location>
</feature>
<protein>
    <recommendedName>
        <fullName evidence="3">DNA-directed RNA polymerase</fullName>
    </recommendedName>
</protein>
<reference evidence="1" key="1">
    <citation type="submission" date="2021-02" db="EMBL/GenBank/DDBJ databases">
        <authorList>
            <person name="Dougan E. K."/>
            <person name="Rhodes N."/>
            <person name="Thang M."/>
            <person name="Chan C."/>
        </authorList>
    </citation>
    <scope>NUCLEOTIDE SEQUENCE</scope>
</reference>